<comment type="caution">
    <text evidence="2">The sequence shown here is derived from an EMBL/GenBank/DDBJ whole genome shotgun (WGS) entry which is preliminary data.</text>
</comment>
<feature type="signal peptide" evidence="1">
    <location>
        <begin position="1"/>
        <end position="22"/>
    </location>
</feature>
<sequence>MSTLVSILAALALILPLNAPVAAPAPVASGSSSITTVPDPEVVPLVTVAQCALWRETNPALYRKYCL</sequence>
<protein>
    <submittedName>
        <fullName evidence="2">Uncharacterized protein</fullName>
    </submittedName>
</protein>
<accession>A0A939S4T5</accession>
<gene>
    <name evidence="2" type="ORF">J4H92_01435</name>
</gene>
<name>A0A939S4T5_9MICO</name>
<keyword evidence="3" id="KW-1185">Reference proteome</keyword>
<evidence type="ECO:0000256" key="1">
    <source>
        <dbReference type="SAM" id="SignalP"/>
    </source>
</evidence>
<dbReference type="Proteomes" id="UP000664382">
    <property type="component" value="Unassembled WGS sequence"/>
</dbReference>
<keyword evidence="1" id="KW-0732">Signal</keyword>
<dbReference type="RefSeq" id="WP_208095248.1">
    <property type="nucleotide sequence ID" value="NZ_JAGDYM010000003.1"/>
</dbReference>
<dbReference type="AlphaFoldDB" id="A0A939S4T5"/>
<dbReference type="EMBL" id="JAGDYM010000003">
    <property type="protein sequence ID" value="MBO1900609.1"/>
    <property type="molecule type" value="Genomic_DNA"/>
</dbReference>
<proteinExistence type="predicted"/>
<organism evidence="2 3">
    <name type="scientific">Leucobacter weissii</name>
    <dbReference type="NCBI Taxonomy" id="1983706"/>
    <lineage>
        <taxon>Bacteria</taxon>
        <taxon>Bacillati</taxon>
        <taxon>Actinomycetota</taxon>
        <taxon>Actinomycetes</taxon>
        <taxon>Micrococcales</taxon>
        <taxon>Microbacteriaceae</taxon>
        <taxon>Leucobacter</taxon>
    </lineage>
</organism>
<reference evidence="2" key="1">
    <citation type="submission" date="2021-03" db="EMBL/GenBank/DDBJ databases">
        <title>Leucobacter chromiisoli sp. nov., isolated from chromium-containing soil of chemical plant.</title>
        <authorList>
            <person name="Xu Z."/>
        </authorList>
    </citation>
    <scope>NUCLEOTIDE SEQUENCE</scope>
    <source>
        <strain evidence="2">S27</strain>
    </source>
</reference>
<evidence type="ECO:0000313" key="3">
    <source>
        <dbReference type="Proteomes" id="UP000664382"/>
    </source>
</evidence>
<feature type="chain" id="PRO_5037013578" evidence="1">
    <location>
        <begin position="23"/>
        <end position="67"/>
    </location>
</feature>
<evidence type="ECO:0000313" key="2">
    <source>
        <dbReference type="EMBL" id="MBO1900609.1"/>
    </source>
</evidence>